<feature type="domain" description="DUF112" evidence="2">
    <location>
        <begin position="20"/>
        <end position="442"/>
    </location>
</feature>
<feature type="transmembrane region" description="Helical" evidence="1">
    <location>
        <begin position="107"/>
        <end position="132"/>
    </location>
</feature>
<feature type="transmembrane region" description="Helical" evidence="1">
    <location>
        <begin position="20"/>
        <end position="39"/>
    </location>
</feature>
<proteinExistence type="predicted"/>
<feature type="transmembrane region" description="Helical" evidence="1">
    <location>
        <begin position="46"/>
        <end position="69"/>
    </location>
</feature>
<sequence length="505" mass="52597">MELLGHLADGFGTSLMPLNLLIVFLGVTAGLFIGAMPGLGSVNGVAIVLPLTFIVPPSSAIILLAAIYYGAMYGGAISSILLGIPGASTAVATTFDGRPMAQQGKAGLALITAAVASFVGGTISVLLFTLFATPLADVALAFGPAEEFALVLLAFMTFVGLGGDDVLKTIIMICLGLALSTVGLDLISGQPRLIFFDLPGFYSGISFLVLAIGVYGIGEILYTIETQKTAPSVTPARLTFRELGYGIKEINKLWKTMSLGSALGFFVGMLPAAGATPAALMSYGIAKLTTKTPERFGKGAIEGVAAPETANNAASTGSLLPMLTLGIPGSPTTALLLGGMVMWGLVPGPMLFIEQPDFVWGLISSLYTANLAAVLVNLALIPLFVWALRMPFTVLCALVFVLCLVGGFAPSQKLHDVWLIVAFGVGGYILRKADYPMAPLVLALVLGPLMEKSFRQTLISEQGNVLAFVERPLSGTFIALSAAFLLLPLIKHLKRLTGRVPSAAK</sequence>
<keyword evidence="1" id="KW-0812">Transmembrane</keyword>
<evidence type="ECO:0000259" key="2">
    <source>
        <dbReference type="Pfam" id="PF01970"/>
    </source>
</evidence>
<feature type="transmembrane region" description="Helical" evidence="1">
    <location>
        <begin position="386"/>
        <end position="407"/>
    </location>
</feature>
<feature type="transmembrane region" description="Helical" evidence="1">
    <location>
        <begin position="166"/>
        <end position="188"/>
    </location>
</feature>
<protein>
    <submittedName>
        <fullName evidence="3">Tripartite tricarboxylate transporter permease</fullName>
    </submittedName>
</protein>
<feature type="transmembrane region" description="Helical" evidence="1">
    <location>
        <begin position="473"/>
        <end position="490"/>
    </location>
</feature>
<gene>
    <name evidence="3" type="ORF">FEV53_16905</name>
</gene>
<keyword evidence="4" id="KW-1185">Reference proteome</keyword>
<feature type="transmembrane region" description="Helical" evidence="1">
    <location>
        <begin position="75"/>
        <end position="95"/>
    </location>
</feature>
<dbReference type="OrthoDB" id="9791872at2"/>
<dbReference type="InterPro" id="IPR002823">
    <property type="entry name" value="DUF112_TM"/>
</dbReference>
<dbReference type="EMBL" id="VFSV01000047">
    <property type="protein sequence ID" value="TRD15320.1"/>
    <property type="molecule type" value="Genomic_DNA"/>
</dbReference>
<keyword evidence="1" id="KW-1133">Transmembrane helix</keyword>
<dbReference type="AlphaFoldDB" id="A0A547PME5"/>
<dbReference type="Pfam" id="PF01970">
    <property type="entry name" value="TctA"/>
    <property type="match status" value="1"/>
</dbReference>
<evidence type="ECO:0000256" key="1">
    <source>
        <dbReference type="SAM" id="Phobius"/>
    </source>
</evidence>
<feature type="transmembrane region" description="Helical" evidence="1">
    <location>
        <begin position="358"/>
        <end position="380"/>
    </location>
</feature>
<accession>A0A547PME5</accession>
<reference evidence="3 4" key="1">
    <citation type="submission" date="2019-06" db="EMBL/GenBank/DDBJ databases">
        <title>Paenimaribius caenipelagi gen. nov., sp. nov., isolated from a tidal flat.</title>
        <authorList>
            <person name="Yoon J.-H."/>
        </authorList>
    </citation>
    <scope>NUCLEOTIDE SEQUENCE [LARGE SCALE GENOMIC DNA]</scope>
    <source>
        <strain evidence="3 4">JBTF-M29</strain>
    </source>
</reference>
<feature type="transmembrane region" description="Helical" evidence="1">
    <location>
        <begin position="138"/>
        <end position="159"/>
    </location>
</feature>
<feature type="transmembrane region" description="Helical" evidence="1">
    <location>
        <begin position="414"/>
        <end position="430"/>
    </location>
</feature>
<feature type="transmembrane region" description="Helical" evidence="1">
    <location>
        <begin position="325"/>
        <end position="346"/>
    </location>
</feature>
<keyword evidence="1" id="KW-0472">Membrane</keyword>
<comment type="caution">
    <text evidence="3">The sequence shown here is derived from an EMBL/GenBank/DDBJ whole genome shotgun (WGS) entry which is preliminary data.</text>
</comment>
<organism evidence="3 4">
    <name type="scientific">Palleronia caenipelagi</name>
    <dbReference type="NCBI Taxonomy" id="2489174"/>
    <lineage>
        <taxon>Bacteria</taxon>
        <taxon>Pseudomonadati</taxon>
        <taxon>Pseudomonadota</taxon>
        <taxon>Alphaproteobacteria</taxon>
        <taxon>Rhodobacterales</taxon>
        <taxon>Roseobacteraceae</taxon>
        <taxon>Palleronia</taxon>
    </lineage>
</organism>
<evidence type="ECO:0000313" key="3">
    <source>
        <dbReference type="EMBL" id="TRD15320.1"/>
    </source>
</evidence>
<feature type="transmembrane region" description="Helical" evidence="1">
    <location>
        <begin position="200"/>
        <end position="222"/>
    </location>
</feature>
<dbReference type="PANTHER" id="PTHR35342:SF1">
    <property type="entry name" value="BLR4373 PROTEIN"/>
    <property type="match status" value="1"/>
</dbReference>
<dbReference type="RefSeq" id="WP_142835943.1">
    <property type="nucleotide sequence ID" value="NZ_VFSV01000047.1"/>
</dbReference>
<dbReference type="PANTHER" id="PTHR35342">
    <property type="entry name" value="TRICARBOXYLIC TRANSPORT PROTEIN"/>
    <property type="match status" value="1"/>
</dbReference>
<feature type="transmembrane region" description="Helical" evidence="1">
    <location>
        <begin position="262"/>
        <end position="286"/>
    </location>
</feature>
<evidence type="ECO:0000313" key="4">
    <source>
        <dbReference type="Proteomes" id="UP000318590"/>
    </source>
</evidence>
<dbReference type="Proteomes" id="UP000318590">
    <property type="component" value="Unassembled WGS sequence"/>
</dbReference>
<name>A0A547PME5_9RHOB</name>